<reference evidence="2" key="1">
    <citation type="submission" date="2011-05" db="EMBL/GenBank/DDBJ databases">
        <title>The genome sequence of Vittaforma corneae strain ATCC 50505.</title>
        <authorList>
            <consortium name="The Broad Institute Genome Sequencing Platform"/>
            <person name="Cuomo C."/>
            <person name="Didier E."/>
            <person name="Bowers L."/>
            <person name="Young S.K."/>
            <person name="Zeng Q."/>
            <person name="Gargeya S."/>
            <person name="Fitzgerald M."/>
            <person name="Haas B."/>
            <person name="Abouelleil A."/>
            <person name="Alvarado L."/>
            <person name="Arachchi H.M."/>
            <person name="Berlin A."/>
            <person name="Chapman S.B."/>
            <person name="Gearin G."/>
            <person name="Goldberg J."/>
            <person name="Griggs A."/>
            <person name="Gujja S."/>
            <person name="Hansen M."/>
            <person name="Heiman D."/>
            <person name="Howarth C."/>
            <person name="Larimer J."/>
            <person name="Lui A."/>
            <person name="MacDonald P.J.P."/>
            <person name="McCowen C."/>
            <person name="Montmayeur A."/>
            <person name="Murphy C."/>
            <person name="Neiman D."/>
            <person name="Pearson M."/>
            <person name="Priest M."/>
            <person name="Roberts A."/>
            <person name="Saif S."/>
            <person name="Shea T."/>
            <person name="Sisk P."/>
            <person name="Stolte C."/>
            <person name="Sykes S."/>
            <person name="Wortman J."/>
            <person name="Nusbaum C."/>
            <person name="Birren B."/>
        </authorList>
    </citation>
    <scope>NUCLEOTIDE SEQUENCE [LARGE SCALE GENOMIC DNA]</scope>
    <source>
        <strain evidence="2">ATCC 50505</strain>
    </source>
</reference>
<dbReference type="AlphaFoldDB" id="L2GLG4"/>
<gene>
    <name evidence="1" type="ORF">VICG_01811</name>
</gene>
<name>L2GLG4_VITCO</name>
<protein>
    <submittedName>
        <fullName evidence="1">Uncharacterized protein</fullName>
    </submittedName>
</protein>
<dbReference type="Proteomes" id="UP000011082">
    <property type="component" value="Unassembled WGS sequence"/>
</dbReference>
<accession>L2GLG4</accession>
<dbReference type="GeneID" id="19882521"/>
<dbReference type="RefSeq" id="XP_007605256.1">
    <property type="nucleotide sequence ID" value="XM_007605194.1"/>
</dbReference>
<evidence type="ECO:0000313" key="1">
    <source>
        <dbReference type="EMBL" id="ELA41112.1"/>
    </source>
</evidence>
<dbReference type="EMBL" id="JH370149">
    <property type="protein sequence ID" value="ELA41112.1"/>
    <property type="molecule type" value="Genomic_DNA"/>
</dbReference>
<sequence>MVIKLEVSLQSYFDAETGECNTMPNLNRLTLHGNPISKIDARIEKVFPNKFMEIRLNNLRLCHPLSNMKDELKKARIQPIEPDRSISIGCHELVKLVFNTDLKYLYLLISSSTFIFCTNVL</sequence>
<dbReference type="HOGENOM" id="CLU_2039874_0_0_1"/>
<dbReference type="VEuPathDB" id="MicrosporidiaDB:VICG_01811"/>
<organism evidence="1 2">
    <name type="scientific">Vittaforma corneae (strain ATCC 50505)</name>
    <name type="common">Microsporidian parasite</name>
    <name type="synonym">Nosema corneum</name>
    <dbReference type="NCBI Taxonomy" id="993615"/>
    <lineage>
        <taxon>Eukaryota</taxon>
        <taxon>Fungi</taxon>
        <taxon>Fungi incertae sedis</taxon>
        <taxon>Microsporidia</taxon>
        <taxon>Nosematidae</taxon>
        <taxon>Vittaforma</taxon>
    </lineage>
</organism>
<proteinExistence type="predicted"/>
<keyword evidence="2" id="KW-1185">Reference proteome</keyword>
<dbReference type="InParanoid" id="L2GLG4"/>
<evidence type="ECO:0000313" key="2">
    <source>
        <dbReference type="Proteomes" id="UP000011082"/>
    </source>
</evidence>